<dbReference type="Gene3D" id="3.90.79.10">
    <property type="entry name" value="Nucleoside Triphosphate Pyrophosphohydrolase"/>
    <property type="match status" value="1"/>
</dbReference>
<protein>
    <submittedName>
        <fullName evidence="4">ADP-ribose pyrophosphatase</fullName>
        <ecNumber evidence="4">3.6.1.13</ecNumber>
    </submittedName>
</protein>
<sequence length="164" mass="18997">MMVTAQFYQSEKRRFKMKVGVSLVLFRQEEVLLLRRYNTGIDDGCYVLPMGGVDRDETAIEALVREAKEEVNITVHPDAFELVHTMHRLHHLPDGNYFEQIDLFFKLKYFSGEVKNMEPHKCDEVSFYPLDALPKTTVPFICQALDNIRNGVSYSECGWEKATV</sequence>
<dbReference type="PANTHER" id="PTHR43046:SF14">
    <property type="entry name" value="MUTT_NUDIX FAMILY PROTEIN"/>
    <property type="match status" value="1"/>
</dbReference>
<reference key="1">
    <citation type="journal article" date="2011" name="Mol. Biol. Evol.">
        <title>Unity in variety -- the pan-genome of the Chlamydiae.</title>
        <authorList>
            <person name="Collingro A."/>
            <person name="Tischler P."/>
            <person name="Weinmaier T."/>
            <person name="Penz T."/>
            <person name="Heinz E."/>
            <person name="Brunham R.C."/>
            <person name="Read T.D."/>
            <person name="Bavoil P.M."/>
            <person name="Sachse K."/>
            <person name="Kahane S."/>
            <person name="Friedman M.G."/>
            <person name="Rattei T."/>
            <person name="Myers G.S.A."/>
            <person name="Horn M."/>
        </authorList>
    </citation>
    <scope>NUCLEOTIDE SEQUENCE</scope>
    <source>
        <strain>Z</strain>
    </source>
</reference>
<dbReference type="PROSITE" id="PS51462">
    <property type="entry name" value="NUDIX"/>
    <property type="match status" value="1"/>
</dbReference>
<dbReference type="PROSITE" id="PS00893">
    <property type="entry name" value="NUDIX_BOX"/>
    <property type="match status" value="1"/>
</dbReference>
<dbReference type="EC" id="3.6.1.13" evidence="4"/>
<dbReference type="Pfam" id="PF00293">
    <property type="entry name" value="NUDIX"/>
    <property type="match status" value="1"/>
</dbReference>
<dbReference type="GO" id="GO:0047631">
    <property type="term" value="F:ADP-ribose diphosphatase activity"/>
    <property type="evidence" value="ECO:0007669"/>
    <property type="project" value="UniProtKB-EC"/>
</dbReference>
<evidence type="ECO:0000259" key="3">
    <source>
        <dbReference type="PROSITE" id="PS51462"/>
    </source>
</evidence>
<comment type="cofactor">
    <cofactor evidence="1">
        <name>Mg(2+)</name>
        <dbReference type="ChEBI" id="CHEBI:18420"/>
    </cofactor>
</comment>
<accession>F8L683</accession>
<evidence type="ECO:0000313" key="4">
    <source>
        <dbReference type="EMBL" id="CCB88213.1"/>
    </source>
</evidence>
<dbReference type="Proteomes" id="UP000000496">
    <property type="component" value="Chromosome gsn.131"/>
</dbReference>
<dbReference type="OrthoDB" id="9787476at2"/>
<dbReference type="PANTHER" id="PTHR43046">
    <property type="entry name" value="GDP-MANNOSE MANNOSYL HYDROLASE"/>
    <property type="match status" value="1"/>
</dbReference>
<keyword evidence="5" id="KW-1185">Reference proteome</keyword>
<evidence type="ECO:0000256" key="2">
    <source>
        <dbReference type="ARBA" id="ARBA00022801"/>
    </source>
</evidence>
<dbReference type="InterPro" id="IPR020084">
    <property type="entry name" value="NUDIX_hydrolase_CS"/>
</dbReference>
<dbReference type="SUPFAM" id="SSF55811">
    <property type="entry name" value="Nudix"/>
    <property type="match status" value="1"/>
</dbReference>
<name>F8L683_SIMNZ</name>
<dbReference type="AlphaFoldDB" id="F8L683"/>
<evidence type="ECO:0000313" key="5">
    <source>
        <dbReference type="Proteomes" id="UP000000496"/>
    </source>
</evidence>
<dbReference type="HOGENOM" id="CLU_037162_9_3_0"/>
<reference evidence="4 5" key="2">
    <citation type="journal article" date="2011" name="Mol. Biol. Evol.">
        <title>Unity in variety--the pan-genome of the Chlamydiae.</title>
        <authorList>
            <person name="Collingro A."/>
            <person name="Tischler P."/>
            <person name="Weinmaier T."/>
            <person name="Penz T."/>
            <person name="Heinz E."/>
            <person name="Brunham R.C."/>
            <person name="Read T.D."/>
            <person name="Bavoil P.M."/>
            <person name="Sachse K."/>
            <person name="Kahane S."/>
            <person name="Friedman M.G."/>
            <person name="Rattei T."/>
            <person name="Myers G.S."/>
            <person name="Horn M."/>
        </authorList>
    </citation>
    <scope>NUCLEOTIDE SEQUENCE [LARGE SCALE GENOMIC DNA]</scope>
    <source>
        <strain evidence="5">ATCC VR-1471 / Z</strain>
    </source>
</reference>
<dbReference type="CDD" id="cd04683">
    <property type="entry name" value="NUDIX_Hydrolase"/>
    <property type="match status" value="1"/>
</dbReference>
<gene>
    <name evidence="4" type="primary">nudF-A</name>
    <name evidence="4" type="ordered locus">SNE_A03360</name>
</gene>
<dbReference type="InterPro" id="IPR000086">
    <property type="entry name" value="NUDIX_hydrolase_dom"/>
</dbReference>
<keyword evidence="2 4" id="KW-0378">Hydrolase</keyword>
<dbReference type="RefSeq" id="WP_013942680.1">
    <property type="nucleotide sequence ID" value="NC_015713.1"/>
</dbReference>
<dbReference type="InterPro" id="IPR015797">
    <property type="entry name" value="NUDIX_hydrolase-like_dom_sf"/>
</dbReference>
<dbReference type="EMBL" id="FR872582">
    <property type="protein sequence ID" value="CCB88213.1"/>
    <property type="molecule type" value="Genomic_DNA"/>
</dbReference>
<organism evidence="4 5">
    <name type="scientific">Simkania negevensis (strain ATCC VR-1471 / DSM 27360 / Z)</name>
    <dbReference type="NCBI Taxonomy" id="331113"/>
    <lineage>
        <taxon>Bacteria</taxon>
        <taxon>Pseudomonadati</taxon>
        <taxon>Chlamydiota</taxon>
        <taxon>Chlamydiia</taxon>
        <taxon>Parachlamydiales</taxon>
        <taxon>Simkaniaceae</taxon>
        <taxon>Simkania</taxon>
    </lineage>
</organism>
<dbReference type="STRING" id="331113.SNE_A03360"/>
<dbReference type="eggNOG" id="COG1051">
    <property type="taxonomic scope" value="Bacteria"/>
</dbReference>
<proteinExistence type="predicted"/>
<evidence type="ECO:0000256" key="1">
    <source>
        <dbReference type="ARBA" id="ARBA00001946"/>
    </source>
</evidence>
<feature type="domain" description="Nudix hydrolase" evidence="3">
    <location>
        <begin position="16"/>
        <end position="150"/>
    </location>
</feature>
<dbReference type="KEGG" id="sng:SNE_A03360"/>